<keyword evidence="1" id="KW-0812">Transmembrane</keyword>
<dbReference type="Pfam" id="PF02423">
    <property type="entry name" value="OCD_Mu_crystall"/>
    <property type="match status" value="1"/>
</dbReference>
<organism evidence="2 3">
    <name type="scientific">Dyella marensis</name>
    <dbReference type="NCBI Taxonomy" id="500610"/>
    <lineage>
        <taxon>Bacteria</taxon>
        <taxon>Pseudomonadati</taxon>
        <taxon>Pseudomonadota</taxon>
        <taxon>Gammaproteobacteria</taxon>
        <taxon>Lysobacterales</taxon>
        <taxon>Rhodanobacteraceae</taxon>
        <taxon>Dyella</taxon>
    </lineage>
</organism>
<proteinExistence type="predicted"/>
<keyword evidence="3" id="KW-1185">Reference proteome</keyword>
<evidence type="ECO:0000313" key="3">
    <source>
        <dbReference type="Proteomes" id="UP000199477"/>
    </source>
</evidence>
<evidence type="ECO:0000256" key="1">
    <source>
        <dbReference type="SAM" id="Phobius"/>
    </source>
</evidence>
<gene>
    <name evidence="2" type="ORF">SAMN02799615_00728</name>
</gene>
<accession>A0A1I1ZIB4</accession>
<dbReference type="PIRSF" id="PIRSF001439">
    <property type="entry name" value="CryM"/>
    <property type="match status" value="1"/>
</dbReference>
<keyword evidence="1" id="KW-0472">Membrane</keyword>
<dbReference type="Gene3D" id="3.40.50.720">
    <property type="entry name" value="NAD(P)-binding Rossmann-like Domain"/>
    <property type="match status" value="1"/>
</dbReference>
<protein>
    <submittedName>
        <fullName evidence="2">Alanine dehydrogenase</fullName>
    </submittedName>
</protein>
<feature type="transmembrane region" description="Helical" evidence="1">
    <location>
        <begin position="289"/>
        <end position="308"/>
    </location>
</feature>
<dbReference type="AlphaFoldDB" id="A0A1I1ZIB4"/>
<dbReference type="STRING" id="500610.SAMN02799615_00728"/>
<dbReference type="Proteomes" id="UP000199477">
    <property type="component" value="Unassembled WGS sequence"/>
</dbReference>
<dbReference type="PANTHER" id="PTHR13812:SF19">
    <property type="entry name" value="KETIMINE REDUCTASE MU-CRYSTALLIN"/>
    <property type="match status" value="1"/>
</dbReference>
<sequence length="321" mass="35720">MMATRHINRSAVRKAMIHDMAIEILEEIYAGVSDGSIENHPKFSLRLGRDPRKLQFINSMPAYLPLKGYAGIKWVSMNSENSLRDMPAVMGMIVLNDPDSGYPLAVMDGGFISSWRTGMTAGMCAYYFADRDSRVLSVIGPGENNFHALEYLLPRMPRLTTVHIIGQRRERARRFARQFAERFRPIAFPVADDVSVLAASDIVLVSTHTRQSLLDGVRLKEGACVVGTNGFLDLGTRFLSQIDLIVYDQRRAVLKRLGELGSVDLSLFDSIELGEAIAQGGVRRRKQRILAIPVGLAVIDLAIAAHVYENAANEYAFDYQS</sequence>
<dbReference type="InterPro" id="IPR036291">
    <property type="entry name" value="NAD(P)-bd_dom_sf"/>
</dbReference>
<reference evidence="3" key="1">
    <citation type="submission" date="2016-10" db="EMBL/GenBank/DDBJ databases">
        <authorList>
            <person name="Varghese N."/>
            <person name="Submissions S."/>
        </authorList>
    </citation>
    <scope>NUCLEOTIDE SEQUENCE [LARGE SCALE GENOMIC DNA]</scope>
    <source>
        <strain evidence="3">UNC178MFTsu3.1</strain>
    </source>
</reference>
<dbReference type="Gene3D" id="3.30.1780.10">
    <property type="entry name" value="ornithine cyclodeaminase, domain 1"/>
    <property type="match status" value="1"/>
</dbReference>
<dbReference type="GO" id="GO:0005737">
    <property type="term" value="C:cytoplasm"/>
    <property type="evidence" value="ECO:0007669"/>
    <property type="project" value="TreeGrafter"/>
</dbReference>
<dbReference type="EMBL" id="FONH01000002">
    <property type="protein sequence ID" value="SFE31451.1"/>
    <property type="molecule type" value="Genomic_DNA"/>
</dbReference>
<dbReference type="InterPro" id="IPR003462">
    <property type="entry name" value="ODC_Mu_crystall"/>
</dbReference>
<evidence type="ECO:0000313" key="2">
    <source>
        <dbReference type="EMBL" id="SFE31451.1"/>
    </source>
</evidence>
<dbReference type="SUPFAM" id="SSF51735">
    <property type="entry name" value="NAD(P)-binding Rossmann-fold domains"/>
    <property type="match status" value="1"/>
</dbReference>
<dbReference type="PANTHER" id="PTHR13812">
    <property type="entry name" value="KETIMINE REDUCTASE MU-CRYSTALLIN"/>
    <property type="match status" value="1"/>
</dbReference>
<dbReference type="InterPro" id="IPR023401">
    <property type="entry name" value="ODC_N"/>
</dbReference>
<name>A0A1I1ZIB4_9GAMM</name>
<dbReference type="RefSeq" id="WP_026636655.1">
    <property type="nucleotide sequence ID" value="NZ_FONH01000002.1"/>
</dbReference>
<keyword evidence="1" id="KW-1133">Transmembrane helix</keyword>